<name>A0A093V255_TALMA</name>
<dbReference type="Gene3D" id="1.20.1070.10">
    <property type="entry name" value="Rhodopsin 7-helix transmembrane proteins"/>
    <property type="match status" value="1"/>
</dbReference>
<dbReference type="Pfam" id="PF11710">
    <property type="entry name" value="Git3"/>
    <property type="match status" value="1"/>
</dbReference>
<gene>
    <name evidence="9" type="ORF">GQ26_0181070</name>
</gene>
<feature type="domain" description="G protein-coupled receptor GPR1/2/3 C-terminal" evidence="8">
    <location>
        <begin position="217"/>
        <end position="281"/>
    </location>
</feature>
<dbReference type="GO" id="GO:0005886">
    <property type="term" value="C:plasma membrane"/>
    <property type="evidence" value="ECO:0007669"/>
    <property type="project" value="TreeGrafter"/>
</dbReference>
<organism evidence="9">
    <name type="scientific">Talaromyces marneffei PM1</name>
    <dbReference type="NCBI Taxonomy" id="1077442"/>
    <lineage>
        <taxon>Eukaryota</taxon>
        <taxon>Fungi</taxon>
        <taxon>Dikarya</taxon>
        <taxon>Ascomycota</taxon>
        <taxon>Pezizomycotina</taxon>
        <taxon>Eurotiomycetes</taxon>
        <taxon>Eurotiomycetidae</taxon>
        <taxon>Eurotiales</taxon>
        <taxon>Trichocomaceae</taxon>
        <taxon>Talaromyces</taxon>
        <taxon>Talaromyces sect. Talaromyces</taxon>
    </lineage>
</organism>
<sequence>MTALSAPGSSRGEDIVSILIPSLRTFRHQLTLGRKIWEEPQNGFCSFNGFMTQVFVIQTDYWVLNIAICTYSILANHKRLYGWLQDHPIVVFLWPWVLSLIWAILGLVLAGYQNIGGFCWFASDRTRLLVNFLPRWTIIFIIIALYLRLTYILLRIQKQLESTEEDTTIILSGHHRTSRNIDLQQKNPQTNSYPHTSDSRSVTANAQRSGPTSKLKKVAIRMMMYPILYMLIWTIPTAIRIYQGTSGRSASLSISCVDKACIVVQGLADSIIYGLNERTWNEWMKWIFPRRSRIHS</sequence>
<dbReference type="PANTHER" id="PTHR23112">
    <property type="entry name" value="G PROTEIN-COUPLED RECEPTOR 157-RELATED"/>
    <property type="match status" value="1"/>
</dbReference>
<dbReference type="AlphaFoldDB" id="A0A093V255"/>
<feature type="transmembrane region" description="Helical" evidence="6">
    <location>
        <begin position="61"/>
        <end position="77"/>
    </location>
</feature>
<evidence type="ECO:0000256" key="4">
    <source>
        <dbReference type="ARBA" id="ARBA00023136"/>
    </source>
</evidence>
<comment type="subcellular location">
    <subcellularLocation>
        <location evidence="1">Membrane</location>
        <topology evidence="1">Multi-pass membrane protein</topology>
    </subcellularLocation>
</comment>
<feature type="transmembrane region" description="Helical" evidence="6">
    <location>
        <begin position="223"/>
        <end position="242"/>
    </location>
</feature>
<proteinExistence type="predicted"/>
<keyword evidence="2 6" id="KW-0812">Transmembrane</keyword>
<dbReference type="InterPro" id="IPR022596">
    <property type="entry name" value="GPR1/2/3_C"/>
</dbReference>
<feature type="transmembrane region" description="Helical" evidence="6">
    <location>
        <begin position="89"/>
        <end position="112"/>
    </location>
</feature>
<keyword evidence="3 6" id="KW-1133">Transmembrane helix</keyword>
<evidence type="ECO:0000256" key="2">
    <source>
        <dbReference type="ARBA" id="ARBA00022692"/>
    </source>
</evidence>
<evidence type="ECO:0000259" key="8">
    <source>
        <dbReference type="Pfam" id="PF11970"/>
    </source>
</evidence>
<feature type="domain" description="Glucose receptor Git3-like N-terminal" evidence="7">
    <location>
        <begin position="41"/>
        <end position="153"/>
    </location>
</feature>
<dbReference type="HOGENOM" id="CLU_052065_0_0_1"/>
<dbReference type="PANTHER" id="PTHR23112:SF0">
    <property type="entry name" value="TRANSMEMBRANE PROTEIN 116"/>
    <property type="match status" value="1"/>
</dbReference>
<protein>
    <submittedName>
        <fullName evidence="9">G-protein coupled receptor 1</fullName>
    </submittedName>
</protein>
<dbReference type="Pfam" id="PF11970">
    <property type="entry name" value="GPR_Gpa2_C"/>
    <property type="match status" value="1"/>
</dbReference>
<evidence type="ECO:0000256" key="1">
    <source>
        <dbReference type="ARBA" id="ARBA00004141"/>
    </source>
</evidence>
<keyword evidence="9" id="KW-0675">Receptor</keyword>
<accession>A0A093V255</accession>
<evidence type="ECO:0000256" key="3">
    <source>
        <dbReference type="ARBA" id="ARBA00022989"/>
    </source>
</evidence>
<dbReference type="eggNOG" id="ENOG502RZ52">
    <property type="taxonomic scope" value="Eukaryota"/>
</dbReference>
<feature type="region of interest" description="Disordered" evidence="5">
    <location>
        <begin position="183"/>
        <end position="210"/>
    </location>
</feature>
<evidence type="ECO:0000256" key="5">
    <source>
        <dbReference type="SAM" id="MobiDB-lite"/>
    </source>
</evidence>
<reference evidence="9" key="1">
    <citation type="journal article" date="2014" name="PLoS Genet.">
        <title>Signature Gene Expression Reveals Novel Clues to the Molecular Mechanisms of Dimorphic Transition in Penicillium marneffei.</title>
        <authorList>
            <person name="Yang E."/>
            <person name="Wang G."/>
            <person name="Cai J."/>
            <person name="Woo P.C."/>
            <person name="Lau S.K."/>
            <person name="Yuen K.-Y."/>
            <person name="Chow W.-N."/>
            <person name="Lin X."/>
        </authorList>
    </citation>
    <scope>NUCLEOTIDE SEQUENCE [LARGE SCALE GENOMIC DNA]</scope>
    <source>
        <strain evidence="9">PM1</strain>
    </source>
</reference>
<feature type="transmembrane region" description="Helical" evidence="6">
    <location>
        <begin position="132"/>
        <end position="154"/>
    </location>
</feature>
<evidence type="ECO:0000313" key="9">
    <source>
        <dbReference type="EMBL" id="KFX46612.1"/>
    </source>
</evidence>
<dbReference type="InterPro" id="IPR023041">
    <property type="entry name" value="Glucose_rcpt_Git3-like_N"/>
</dbReference>
<dbReference type="GO" id="GO:0004930">
    <property type="term" value="F:G protein-coupled receptor activity"/>
    <property type="evidence" value="ECO:0007669"/>
    <property type="project" value="TreeGrafter"/>
</dbReference>
<dbReference type="EMBL" id="JPOX01000018">
    <property type="protein sequence ID" value="KFX46612.1"/>
    <property type="molecule type" value="Genomic_DNA"/>
</dbReference>
<keyword evidence="4 6" id="KW-0472">Membrane</keyword>
<dbReference type="SUPFAM" id="SSF81321">
    <property type="entry name" value="Family A G protein-coupled receptor-like"/>
    <property type="match status" value="1"/>
</dbReference>
<comment type="caution">
    <text evidence="9">The sequence shown here is derived from an EMBL/GenBank/DDBJ whole genome shotgun (WGS) entry which is preliminary data.</text>
</comment>
<evidence type="ECO:0000256" key="6">
    <source>
        <dbReference type="SAM" id="Phobius"/>
    </source>
</evidence>
<evidence type="ECO:0000259" key="7">
    <source>
        <dbReference type="Pfam" id="PF11710"/>
    </source>
</evidence>
<dbReference type="GO" id="GO:0007189">
    <property type="term" value="P:adenylate cyclase-activating G protein-coupled receptor signaling pathway"/>
    <property type="evidence" value="ECO:0007669"/>
    <property type="project" value="TreeGrafter"/>
</dbReference>